<dbReference type="AlphaFoldDB" id="A0AA38KCB4"/>
<dbReference type="Pfam" id="PF22151">
    <property type="entry name" value="Fer4_NDSU1"/>
    <property type="match status" value="1"/>
</dbReference>
<dbReference type="GO" id="GO:0046872">
    <property type="term" value="F:metal ion binding"/>
    <property type="evidence" value="ECO:0007669"/>
    <property type="project" value="UniProtKB-KW"/>
</dbReference>
<evidence type="ECO:0000256" key="8">
    <source>
        <dbReference type="ARBA" id="ARBA00023027"/>
    </source>
</evidence>
<reference evidence="11 12" key="1">
    <citation type="journal article" date="2021" name="Nat. Plants">
        <title>The Taxus genome provides insights into paclitaxel biosynthesis.</title>
        <authorList>
            <person name="Xiong X."/>
            <person name="Gou J."/>
            <person name="Liao Q."/>
            <person name="Li Y."/>
            <person name="Zhou Q."/>
            <person name="Bi G."/>
            <person name="Li C."/>
            <person name="Du R."/>
            <person name="Wang X."/>
            <person name="Sun T."/>
            <person name="Guo L."/>
            <person name="Liang H."/>
            <person name="Lu P."/>
            <person name="Wu Y."/>
            <person name="Zhang Z."/>
            <person name="Ro D.K."/>
            <person name="Shang Y."/>
            <person name="Huang S."/>
            <person name="Yan J."/>
        </authorList>
    </citation>
    <scope>NUCLEOTIDE SEQUENCE [LARGE SCALE GENOMIC DNA]</scope>
    <source>
        <strain evidence="11">Ta-2019</strain>
    </source>
</reference>
<evidence type="ECO:0000259" key="10">
    <source>
        <dbReference type="PROSITE" id="PS51669"/>
    </source>
</evidence>
<dbReference type="PANTHER" id="PTHR43105">
    <property type="entry name" value="RESPIRATORY NITRATE REDUCTASE"/>
    <property type="match status" value="1"/>
</dbReference>
<gene>
    <name evidence="11" type="ORF">KI387_009552</name>
</gene>
<keyword evidence="3" id="KW-0004">4Fe-4S</keyword>
<dbReference type="SUPFAM" id="SSF53706">
    <property type="entry name" value="Formate dehydrogenase/DMSO reductase, domains 1-3"/>
    <property type="match status" value="1"/>
</dbReference>
<dbReference type="Pfam" id="PF00384">
    <property type="entry name" value="Molybdopterin"/>
    <property type="match status" value="1"/>
</dbReference>
<dbReference type="Gene3D" id="3.40.50.740">
    <property type="match status" value="1"/>
</dbReference>
<dbReference type="PROSITE" id="PS51669">
    <property type="entry name" value="4FE4S_MOW_BIS_MGD"/>
    <property type="match status" value="1"/>
</dbReference>
<keyword evidence="6" id="KW-0408">Iron</keyword>
<protein>
    <recommendedName>
        <fullName evidence="10">4Fe-4S Mo/W bis-MGD-type domain-containing protein</fullName>
    </recommendedName>
</protein>
<dbReference type="GO" id="GO:0016491">
    <property type="term" value="F:oxidoreductase activity"/>
    <property type="evidence" value="ECO:0007669"/>
    <property type="project" value="InterPro"/>
</dbReference>
<evidence type="ECO:0000256" key="7">
    <source>
        <dbReference type="ARBA" id="ARBA00023014"/>
    </source>
</evidence>
<dbReference type="PANTHER" id="PTHR43105:SF13">
    <property type="entry name" value="NADH-UBIQUINONE OXIDOREDUCTASE 75 KDA SUBUNIT, MITOCHONDRIAL"/>
    <property type="match status" value="1"/>
</dbReference>
<feature type="non-terminal residue" evidence="11">
    <location>
        <position position="1"/>
    </location>
</feature>
<dbReference type="EMBL" id="JAHRHJ020000008">
    <property type="protein sequence ID" value="KAH9305148.1"/>
    <property type="molecule type" value="Genomic_DNA"/>
</dbReference>
<evidence type="ECO:0000256" key="3">
    <source>
        <dbReference type="ARBA" id="ARBA00022485"/>
    </source>
</evidence>
<evidence type="ECO:0000256" key="1">
    <source>
        <dbReference type="ARBA" id="ARBA00001966"/>
    </source>
</evidence>
<keyword evidence="12" id="KW-1185">Reference proteome</keyword>
<evidence type="ECO:0000256" key="6">
    <source>
        <dbReference type="ARBA" id="ARBA00023004"/>
    </source>
</evidence>
<proteinExistence type="inferred from homology"/>
<keyword evidence="7" id="KW-0411">Iron-sulfur</keyword>
<dbReference type="InterPro" id="IPR006656">
    <property type="entry name" value="Mopterin_OxRdtase"/>
</dbReference>
<keyword evidence="5" id="KW-1278">Translocase</keyword>
<comment type="cofactor">
    <cofactor evidence="1">
        <name>[4Fe-4S] cluster</name>
        <dbReference type="ChEBI" id="CHEBI:49883"/>
    </cofactor>
</comment>
<evidence type="ECO:0000256" key="9">
    <source>
        <dbReference type="ARBA" id="ARBA00034078"/>
    </source>
</evidence>
<evidence type="ECO:0000313" key="12">
    <source>
        <dbReference type="Proteomes" id="UP000824469"/>
    </source>
</evidence>
<feature type="domain" description="4Fe-4S Mo/W bis-MGD-type" evidence="10">
    <location>
        <begin position="1"/>
        <end position="22"/>
    </location>
</feature>
<dbReference type="InterPro" id="IPR006963">
    <property type="entry name" value="Mopterin_OxRdtase_4Fe-4S_dom"/>
</dbReference>
<comment type="cofactor">
    <cofactor evidence="9">
        <name>[2Fe-2S] cluster</name>
        <dbReference type="ChEBI" id="CHEBI:190135"/>
    </cofactor>
</comment>
<evidence type="ECO:0000256" key="5">
    <source>
        <dbReference type="ARBA" id="ARBA00022967"/>
    </source>
</evidence>
<evidence type="ECO:0000256" key="2">
    <source>
        <dbReference type="ARBA" id="ARBA00005404"/>
    </source>
</evidence>
<keyword evidence="8" id="KW-0520">NAD</keyword>
<dbReference type="FunFam" id="3.40.50.740:FF:000017">
    <property type="entry name" value="NADH-quinone oxidoreductase"/>
    <property type="match status" value="1"/>
</dbReference>
<name>A0AA38KCB4_TAXCH</name>
<dbReference type="InterPro" id="IPR050123">
    <property type="entry name" value="Prok_molybdopt-oxidoreductase"/>
</dbReference>
<comment type="similarity">
    <text evidence="2">Belongs to the complex I 75 kDa subunit family.</text>
</comment>
<feature type="non-terminal residue" evidence="11">
    <location>
        <position position="125"/>
    </location>
</feature>
<accession>A0AA38KCB4</accession>
<dbReference type="OMA" id="QPHDALE"/>
<sequence>DINEEWISDKTRFCYDGLKRQRLNEPMIRGSDGRLQPVTWQDALEFIARVARKVLPEEKAGIAGKLSDVESMMALKDYMNKMGSDNLWCEGDGMDPQADLRSDFLLNTSIVGLEKGDVFLFVGTN</sequence>
<dbReference type="GO" id="GO:0051539">
    <property type="term" value="F:4 iron, 4 sulfur cluster binding"/>
    <property type="evidence" value="ECO:0007669"/>
    <property type="project" value="UniProtKB-KW"/>
</dbReference>
<evidence type="ECO:0000256" key="4">
    <source>
        <dbReference type="ARBA" id="ARBA00022723"/>
    </source>
</evidence>
<evidence type="ECO:0000313" key="11">
    <source>
        <dbReference type="EMBL" id="KAH9305148.1"/>
    </source>
</evidence>
<organism evidence="11 12">
    <name type="scientific">Taxus chinensis</name>
    <name type="common">Chinese yew</name>
    <name type="synonym">Taxus wallichiana var. chinensis</name>
    <dbReference type="NCBI Taxonomy" id="29808"/>
    <lineage>
        <taxon>Eukaryota</taxon>
        <taxon>Viridiplantae</taxon>
        <taxon>Streptophyta</taxon>
        <taxon>Embryophyta</taxon>
        <taxon>Tracheophyta</taxon>
        <taxon>Spermatophyta</taxon>
        <taxon>Pinopsida</taxon>
        <taxon>Pinidae</taxon>
        <taxon>Conifers II</taxon>
        <taxon>Cupressales</taxon>
        <taxon>Taxaceae</taxon>
        <taxon>Taxus</taxon>
    </lineage>
</organism>
<keyword evidence="4" id="KW-0479">Metal-binding</keyword>
<dbReference type="Proteomes" id="UP000824469">
    <property type="component" value="Unassembled WGS sequence"/>
</dbReference>
<comment type="caution">
    <text evidence="11">The sequence shown here is derived from an EMBL/GenBank/DDBJ whole genome shotgun (WGS) entry which is preliminary data.</text>
</comment>
<dbReference type="GO" id="GO:0016020">
    <property type="term" value="C:membrane"/>
    <property type="evidence" value="ECO:0007669"/>
    <property type="project" value="TreeGrafter"/>
</dbReference>